<dbReference type="InterPro" id="IPR000719">
    <property type="entry name" value="Prot_kinase_dom"/>
</dbReference>
<evidence type="ECO:0000259" key="2">
    <source>
        <dbReference type="PROSITE" id="PS50011"/>
    </source>
</evidence>
<feature type="domain" description="Protein kinase" evidence="2">
    <location>
        <begin position="126"/>
        <end position="281"/>
    </location>
</feature>
<dbReference type="OMA" id="TENECQY"/>
<proteinExistence type="predicted"/>
<dbReference type="PANTHER" id="PTHR37171:SF1">
    <property type="entry name" value="SERINE_THREONINE-PROTEIN KINASE YRZF-RELATED"/>
    <property type="match status" value="1"/>
</dbReference>
<accession>F4NTN0</accession>
<feature type="compositionally biased region" description="Low complexity" evidence="1">
    <location>
        <begin position="100"/>
        <end position="109"/>
    </location>
</feature>
<feature type="compositionally biased region" description="Polar residues" evidence="1">
    <location>
        <begin position="85"/>
        <end position="95"/>
    </location>
</feature>
<evidence type="ECO:0000256" key="1">
    <source>
        <dbReference type="SAM" id="MobiDB-lite"/>
    </source>
</evidence>
<organism evidence="3 4">
    <name type="scientific">Batrachochytrium dendrobatidis (strain JAM81 / FGSC 10211)</name>
    <name type="common">Frog chytrid fungus</name>
    <dbReference type="NCBI Taxonomy" id="684364"/>
    <lineage>
        <taxon>Eukaryota</taxon>
        <taxon>Fungi</taxon>
        <taxon>Fungi incertae sedis</taxon>
        <taxon>Chytridiomycota</taxon>
        <taxon>Chytridiomycota incertae sedis</taxon>
        <taxon>Chytridiomycetes</taxon>
        <taxon>Rhizophydiales</taxon>
        <taxon>Rhizophydiales incertae sedis</taxon>
        <taxon>Batrachochytrium</taxon>
    </lineage>
</organism>
<feature type="region of interest" description="Disordered" evidence="1">
    <location>
        <begin position="68"/>
        <end position="109"/>
    </location>
</feature>
<dbReference type="PANTHER" id="PTHR37171">
    <property type="entry name" value="SERINE/THREONINE-PROTEIN KINASE YRZF-RELATED"/>
    <property type="match status" value="1"/>
</dbReference>
<dbReference type="PROSITE" id="PS00108">
    <property type="entry name" value="PROTEIN_KINASE_ST"/>
    <property type="match status" value="1"/>
</dbReference>
<gene>
    <name evidence="3" type="ORF">BATDEDRAFT_85073</name>
</gene>
<dbReference type="HOGENOM" id="CLU_074136_0_0_1"/>
<sequence length="281" mass="31243">MRLNHRQYGILSSYENTWFVYRNQECAVCEEPQGHEALYVSEGISFTAQTPTVQQCLSYFNSIVNHNHMDSPPASKRPSRASSATQISRPSSTRVSPRASLSKGCSSLSSGIQINEQPQDFDVDDFKFDTVLGEGRSKVYLDYYGSSRIALKVADIAKHGEMLPELLNEVSVYEQLSGLQGNGIPRFVCHGFVEDVLYCVGVSICGTVANGFTEQQKQKLLETLESIHEAGILHNDIKKENILIDESGNPYIIDFGFSTRNCSPVARMEETNLLLSLVENT</sequence>
<dbReference type="InParanoid" id="F4NTN0"/>
<dbReference type="Proteomes" id="UP000007241">
    <property type="component" value="Unassembled WGS sequence"/>
</dbReference>
<dbReference type="STRING" id="684364.F4NTN0"/>
<dbReference type="RefSeq" id="XP_006676415.1">
    <property type="nucleotide sequence ID" value="XM_006676352.1"/>
</dbReference>
<keyword evidence="4" id="KW-1185">Reference proteome</keyword>
<feature type="compositionally biased region" description="Low complexity" evidence="1">
    <location>
        <begin position="71"/>
        <end position="84"/>
    </location>
</feature>
<dbReference type="InterPro" id="IPR008271">
    <property type="entry name" value="Ser/Thr_kinase_AS"/>
</dbReference>
<reference evidence="3 4" key="1">
    <citation type="submission" date="2009-12" db="EMBL/GenBank/DDBJ databases">
        <title>The draft genome of Batrachochytrium dendrobatidis.</title>
        <authorList>
            <consortium name="US DOE Joint Genome Institute (JGI-PGF)"/>
            <person name="Kuo A."/>
            <person name="Salamov A."/>
            <person name="Schmutz J."/>
            <person name="Lucas S."/>
            <person name="Pitluck S."/>
            <person name="Rosenblum E."/>
            <person name="Stajich J."/>
            <person name="Eisen M."/>
            <person name="Grigoriev I.V."/>
        </authorList>
    </citation>
    <scope>NUCLEOTIDE SEQUENCE [LARGE SCALE GENOMIC DNA]</scope>
    <source>
        <strain evidence="4">JAM81 / FGSC 10211</strain>
    </source>
</reference>
<dbReference type="GO" id="GO:0004672">
    <property type="term" value="F:protein kinase activity"/>
    <property type="evidence" value="ECO:0007669"/>
    <property type="project" value="InterPro"/>
</dbReference>
<dbReference type="GeneID" id="18241937"/>
<dbReference type="SUPFAM" id="SSF56112">
    <property type="entry name" value="Protein kinase-like (PK-like)"/>
    <property type="match status" value="1"/>
</dbReference>
<dbReference type="CDD" id="cd00180">
    <property type="entry name" value="PKc"/>
    <property type="match status" value="1"/>
</dbReference>
<dbReference type="Pfam" id="PF00069">
    <property type="entry name" value="Pkinase"/>
    <property type="match status" value="1"/>
</dbReference>
<evidence type="ECO:0000313" key="3">
    <source>
        <dbReference type="EMBL" id="EGF84353.1"/>
    </source>
</evidence>
<dbReference type="Gene3D" id="1.10.510.10">
    <property type="entry name" value="Transferase(Phosphotransferase) domain 1"/>
    <property type="match status" value="1"/>
</dbReference>
<dbReference type="AlphaFoldDB" id="F4NTN0"/>
<name>F4NTN0_BATDJ</name>
<dbReference type="GO" id="GO:0005524">
    <property type="term" value="F:ATP binding"/>
    <property type="evidence" value="ECO:0007669"/>
    <property type="project" value="InterPro"/>
</dbReference>
<dbReference type="EMBL" id="GL882879">
    <property type="protein sequence ID" value="EGF84353.1"/>
    <property type="molecule type" value="Genomic_DNA"/>
</dbReference>
<protein>
    <recommendedName>
        <fullName evidence="2">Protein kinase domain-containing protein</fullName>
    </recommendedName>
</protein>
<evidence type="ECO:0000313" key="4">
    <source>
        <dbReference type="Proteomes" id="UP000007241"/>
    </source>
</evidence>
<dbReference type="PROSITE" id="PS50011">
    <property type="entry name" value="PROTEIN_KINASE_DOM"/>
    <property type="match status" value="1"/>
</dbReference>
<dbReference type="InterPro" id="IPR052396">
    <property type="entry name" value="Meiotic_Drive_Suppr_Kinase"/>
</dbReference>
<dbReference type="InterPro" id="IPR011009">
    <property type="entry name" value="Kinase-like_dom_sf"/>
</dbReference>
<dbReference type="OrthoDB" id="2145593at2759"/>